<comment type="caution">
    <text evidence="2">The sequence shown here is derived from an EMBL/GenBank/DDBJ whole genome shotgun (WGS) entry which is preliminary data.</text>
</comment>
<dbReference type="InterPro" id="IPR000182">
    <property type="entry name" value="GNAT_dom"/>
</dbReference>
<keyword evidence="3" id="KW-1185">Reference proteome</keyword>
<name>A0ABV3F6G1_9NOCA</name>
<sequence length="164" mass="17714">MNAAARWPDRLVVRPWTPGDAQRVAAWRYGGPWQVYDLPGTELPGATGGYLAVAGAADGRLVGFYCTGDEARVPGLAAEFGVVDLGAGLDPRWVGRGHGAGFGRVVLADLRRDHPTAVVRAVVQSWNTRSLRLLRTLGFLESGRHVCVQNSRPVEYVVVLLSPR</sequence>
<dbReference type="RefSeq" id="WP_357977175.1">
    <property type="nucleotide sequence ID" value="NZ_JBFAIH010000005.1"/>
</dbReference>
<evidence type="ECO:0000313" key="2">
    <source>
        <dbReference type="EMBL" id="MEV0363281.1"/>
    </source>
</evidence>
<evidence type="ECO:0000313" key="3">
    <source>
        <dbReference type="Proteomes" id="UP001551658"/>
    </source>
</evidence>
<reference evidence="2 3" key="1">
    <citation type="submission" date="2024-06" db="EMBL/GenBank/DDBJ databases">
        <title>The Natural Products Discovery Center: Release of the First 8490 Sequenced Strains for Exploring Actinobacteria Biosynthetic Diversity.</title>
        <authorList>
            <person name="Kalkreuter E."/>
            <person name="Kautsar S.A."/>
            <person name="Yang D."/>
            <person name="Bader C.D."/>
            <person name="Teijaro C.N."/>
            <person name="Fluegel L."/>
            <person name="Davis C.M."/>
            <person name="Simpson J.R."/>
            <person name="Lauterbach L."/>
            <person name="Steele A.D."/>
            <person name="Gui C."/>
            <person name="Meng S."/>
            <person name="Li G."/>
            <person name="Viehrig K."/>
            <person name="Ye F."/>
            <person name="Su P."/>
            <person name="Kiefer A.F."/>
            <person name="Nichols A."/>
            <person name="Cepeda A.J."/>
            <person name="Yan W."/>
            <person name="Fan B."/>
            <person name="Jiang Y."/>
            <person name="Adhikari A."/>
            <person name="Zheng C.-J."/>
            <person name="Schuster L."/>
            <person name="Cowan T.M."/>
            <person name="Smanski M.J."/>
            <person name="Chevrette M.G."/>
            <person name="De Carvalho L.P.S."/>
            <person name="Shen B."/>
        </authorList>
    </citation>
    <scope>NUCLEOTIDE SEQUENCE [LARGE SCALE GENOMIC DNA]</scope>
    <source>
        <strain evidence="2 3">NPDC050671</strain>
    </source>
</reference>
<protein>
    <submittedName>
        <fullName evidence="2">GNAT family N-acetyltransferase</fullName>
    </submittedName>
</protein>
<dbReference type="SUPFAM" id="SSF55729">
    <property type="entry name" value="Acyl-CoA N-acyltransferases (Nat)"/>
    <property type="match status" value="1"/>
</dbReference>
<dbReference type="Pfam" id="PF13302">
    <property type="entry name" value="Acetyltransf_3"/>
    <property type="match status" value="1"/>
</dbReference>
<dbReference type="Proteomes" id="UP001551658">
    <property type="component" value="Unassembled WGS sequence"/>
</dbReference>
<dbReference type="InterPro" id="IPR016181">
    <property type="entry name" value="Acyl_CoA_acyltransferase"/>
</dbReference>
<accession>A0ABV3F6G1</accession>
<gene>
    <name evidence="2" type="ORF">AB0H72_11315</name>
</gene>
<evidence type="ECO:0000259" key="1">
    <source>
        <dbReference type="Pfam" id="PF13302"/>
    </source>
</evidence>
<proteinExistence type="predicted"/>
<feature type="domain" description="N-acetyltransferase" evidence="1">
    <location>
        <begin position="10"/>
        <end position="139"/>
    </location>
</feature>
<organism evidence="2 3">
    <name type="scientific">Nocardia fusca</name>
    <dbReference type="NCBI Taxonomy" id="941183"/>
    <lineage>
        <taxon>Bacteria</taxon>
        <taxon>Bacillati</taxon>
        <taxon>Actinomycetota</taxon>
        <taxon>Actinomycetes</taxon>
        <taxon>Mycobacteriales</taxon>
        <taxon>Nocardiaceae</taxon>
        <taxon>Nocardia</taxon>
    </lineage>
</organism>
<dbReference type="Gene3D" id="3.40.630.30">
    <property type="match status" value="1"/>
</dbReference>
<dbReference type="EMBL" id="JBFAIH010000005">
    <property type="protein sequence ID" value="MEV0363281.1"/>
    <property type="molecule type" value="Genomic_DNA"/>
</dbReference>